<dbReference type="InterPro" id="IPR054579">
    <property type="entry name" value="GCE-like_dom"/>
</dbReference>
<dbReference type="KEGG" id="phe:Phep_1505"/>
<dbReference type="STRING" id="485917.Phep_1505"/>
<accession>C6XTT3</accession>
<keyword evidence="3" id="KW-0378">Hydrolase</keyword>
<dbReference type="HOGENOM" id="CLU_045118_0_0_10"/>
<dbReference type="InterPro" id="IPR029058">
    <property type="entry name" value="AB_hydrolase_fold"/>
</dbReference>
<evidence type="ECO:0000256" key="3">
    <source>
        <dbReference type="ARBA" id="ARBA00022801"/>
    </source>
</evidence>
<protein>
    <recommendedName>
        <fullName evidence="4">4-O-methyl-glucuronoyl methylesterase-like domain-containing protein</fullName>
    </recommendedName>
</protein>
<proteinExistence type="predicted"/>
<dbReference type="AlphaFoldDB" id="C6XTT3"/>
<evidence type="ECO:0000313" key="5">
    <source>
        <dbReference type="EMBL" id="ACU03719.1"/>
    </source>
</evidence>
<dbReference type="ESTHER" id="pedhd-c6xtt3">
    <property type="family name" value="Glucuronoyl_esterase"/>
</dbReference>
<organism evidence="5 6">
    <name type="scientific">Pedobacter heparinus (strain ATCC 13125 / DSM 2366 / CIP 104194 / JCM 7457 / NBRC 12017 / NCIMB 9290 / NRRL B-14731 / HIM 762-3)</name>
    <dbReference type="NCBI Taxonomy" id="485917"/>
    <lineage>
        <taxon>Bacteria</taxon>
        <taxon>Pseudomonadati</taxon>
        <taxon>Bacteroidota</taxon>
        <taxon>Sphingobacteriia</taxon>
        <taxon>Sphingobacteriales</taxon>
        <taxon>Sphingobacteriaceae</taxon>
        <taxon>Pedobacter</taxon>
    </lineage>
</organism>
<reference evidence="5 6" key="1">
    <citation type="journal article" date="2009" name="Stand. Genomic Sci.">
        <title>Complete genome sequence of Pedobacter heparinus type strain (HIM 762-3).</title>
        <authorList>
            <person name="Han C."/>
            <person name="Spring S."/>
            <person name="Lapidus A."/>
            <person name="Del Rio T.G."/>
            <person name="Tice H."/>
            <person name="Copeland A."/>
            <person name="Cheng J.F."/>
            <person name="Lucas S."/>
            <person name="Chen F."/>
            <person name="Nolan M."/>
            <person name="Bruce D."/>
            <person name="Goodwin L."/>
            <person name="Pitluck S."/>
            <person name="Ivanova N."/>
            <person name="Mavromatis K."/>
            <person name="Mikhailova N."/>
            <person name="Pati A."/>
            <person name="Chen A."/>
            <person name="Palaniappan K."/>
            <person name="Land M."/>
            <person name="Hauser L."/>
            <person name="Chang Y.J."/>
            <person name="Jeffries C.C."/>
            <person name="Saunders E."/>
            <person name="Chertkov O."/>
            <person name="Brettin T."/>
            <person name="Goker M."/>
            <person name="Rohde M."/>
            <person name="Bristow J."/>
            <person name="Eisen J.A."/>
            <person name="Markowitz V."/>
            <person name="Hugenholtz P."/>
            <person name="Kyrpides N.C."/>
            <person name="Klenk H.P."/>
            <person name="Detter J.C."/>
        </authorList>
    </citation>
    <scope>NUCLEOTIDE SEQUENCE [LARGE SCALE GENOMIC DNA]</scope>
    <source>
        <strain evidence="6">ATCC 13125 / DSM 2366 / CIP 104194 / JCM 7457 / NBRC 12017 / NCIMB 9290 / NRRL B-14731 / HIM 762-3</strain>
    </source>
</reference>
<dbReference type="OrthoDB" id="9809261at2"/>
<dbReference type="GO" id="GO:0052689">
    <property type="term" value="F:carboxylic ester hydrolase activity"/>
    <property type="evidence" value="ECO:0007669"/>
    <property type="project" value="UniProtKB-KW"/>
</dbReference>
<feature type="domain" description="4-O-methyl-glucuronoyl methylesterase-like" evidence="4">
    <location>
        <begin position="229"/>
        <end position="380"/>
    </location>
</feature>
<keyword evidence="6" id="KW-1185">Reference proteome</keyword>
<evidence type="ECO:0000313" key="6">
    <source>
        <dbReference type="Proteomes" id="UP000000852"/>
    </source>
</evidence>
<keyword evidence="1" id="KW-0719">Serine esterase</keyword>
<gene>
    <name evidence="5" type="ordered locus">Phep_1505</name>
</gene>
<evidence type="ECO:0000256" key="2">
    <source>
        <dbReference type="ARBA" id="ARBA00022729"/>
    </source>
</evidence>
<dbReference type="Pfam" id="PF22244">
    <property type="entry name" value="GCE_fung"/>
    <property type="match status" value="1"/>
</dbReference>
<evidence type="ECO:0000256" key="1">
    <source>
        <dbReference type="ARBA" id="ARBA00022487"/>
    </source>
</evidence>
<evidence type="ECO:0000259" key="4">
    <source>
        <dbReference type="Pfam" id="PF22244"/>
    </source>
</evidence>
<dbReference type="Proteomes" id="UP000000852">
    <property type="component" value="Chromosome"/>
</dbReference>
<dbReference type="EMBL" id="CP001681">
    <property type="protein sequence ID" value="ACU03719.1"/>
    <property type="molecule type" value="Genomic_DNA"/>
</dbReference>
<keyword evidence="2" id="KW-0732">Signal</keyword>
<name>C6XTT3_PEDHD</name>
<dbReference type="eggNOG" id="COG1073">
    <property type="taxonomic scope" value="Bacteria"/>
</dbReference>
<dbReference type="SUPFAM" id="SSF53474">
    <property type="entry name" value="alpha/beta-Hydrolases"/>
    <property type="match status" value="1"/>
</dbReference>
<dbReference type="Gene3D" id="3.40.50.1820">
    <property type="entry name" value="alpha/beta hydrolase"/>
    <property type="match status" value="1"/>
</dbReference>
<sequence length="429" mass="48509">MKNTIIISLCYFQLSFCLAQTKKDYLQDESKVENYTLPALLRLNNGKQVKTTKEWENSRRPELLKTFAEEVYGKTMASSAALPYRIVSVNKNALNGIATRKEVQILLSKSKGARQLNLIIYTPNQIKEPVPVFLGLNFSGNQEMNTDTGITITKYWTRFAGEPGFSSAGIANEKSRARSEGRWNVELILSSGYGVATAYYGDLQLDRKDIYSLPDDFNKWYDPQKELKPDSSQWGAIGIWAWGLSRALDYLEKDPSVNAKKVAVIGHSRLGKAALWAGAQDKRFAMVISNNSGEGGAAITRRKFGETIKRINTSFPHWFADNFKKYNDKEASLPIDFHELMALIAPRPLYVASASEDLWADPVGEYTALFYAGDIYKLYGFETFKDRNPPATDTPVRAGVLGYHKRTGKHDITKYDWEQYINFADLYLK</sequence>
<dbReference type="RefSeq" id="WP_015807334.1">
    <property type="nucleotide sequence ID" value="NC_013061.1"/>
</dbReference>